<evidence type="ECO:0008006" key="4">
    <source>
        <dbReference type="Google" id="ProtNLM"/>
    </source>
</evidence>
<dbReference type="Proteomes" id="UP000266841">
    <property type="component" value="Unassembled WGS sequence"/>
</dbReference>
<evidence type="ECO:0000256" key="1">
    <source>
        <dbReference type="SAM" id="Coils"/>
    </source>
</evidence>
<name>K0SWB5_THAOC</name>
<evidence type="ECO:0000313" key="2">
    <source>
        <dbReference type="EMBL" id="EJK65271.1"/>
    </source>
</evidence>
<evidence type="ECO:0000313" key="3">
    <source>
        <dbReference type="Proteomes" id="UP000266841"/>
    </source>
</evidence>
<feature type="non-terminal residue" evidence="2">
    <location>
        <position position="228"/>
    </location>
</feature>
<organism evidence="2 3">
    <name type="scientific">Thalassiosira oceanica</name>
    <name type="common">Marine diatom</name>
    <dbReference type="NCBI Taxonomy" id="159749"/>
    <lineage>
        <taxon>Eukaryota</taxon>
        <taxon>Sar</taxon>
        <taxon>Stramenopiles</taxon>
        <taxon>Ochrophyta</taxon>
        <taxon>Bacillariophyta</taxon>
        <taxon>Coscinodiscophyceae</taxon>
        <taxon>Thalassiosirophycidae</taxon>
        <taxon>Thalassiosirales</taxon>
        <taxon>Thalassiosiraceae</taxon>
        <taxon>Thalassiosira</taxon>
    </lineage>
</organism>
<dbReference type="EMBL" id="AGNL01016082">
    <property type="protein sequence ID" value="EJK65271.1"/>
    <property type="molecule type" value="Genomic_DNA"/>
</dbReference>
<proteinExistence type="predicted"/>
<keyword evidence="3" id="KW-1185">Reference proteome</keyword>
<keyword evidence="1" id="KW-0175">Coiled coil</keyword>
<comment type="caution">
    <text evidence="2">The sequence shown here is derived from an EMBL/GenBank/DDBJ whole genome shotgun (WGS) entry which is preliminary data.</text>
</comment>
<reference evidence="2 3" key="1">
    <citation type="journal article" date="2012" name="Genome Biol.">
        <title>Genome and low-iron response of an oceanic diatom adapted to chronic iron limitation.</title>
        <authorList>
            <person name="Lommer M."/>
            <person name="Specht M."/>
            <person name="Roy A.S."/>
            <person name="Kraemer L."/>
            <person name="Andreson R."/>
            <person name="Gutowska M.A."/>
            <person name="Wolf J."/>
            <person name="Bergner S.V."/>
            <person name="Schilhabel M.B."/>
            <person name="Klostermeier U.C."/>
            <person name="Beiko R.G."/>
            <person name="Rosenstiel P."/>
            <person name="Hippler M."/>
            <person name="Laroche J."/>
        </authorList>
    </citation>
    <scope>NUCLEOTIDE SEQUENCE [LARGE SCALE GENOMIC DNA]</scope>
    <source>
        <strain evidence="2 3">CCMP1005</strain>
    </source>
</reference>
<dbReference type="AlphaFoldDB" id="K0SWB5"/>
<feature type="coiled-coil region" evidence="1">
    <location>
        <begin position="111"/>
        <end position="138"/>
    </location>
</feature>
<sequence length="228" mass="24791">MTEVKALVKAGICSDRESSCCVLIHGADSIGIHSAHAQVQRASNAGNAYACILLSGTFVRVLQSFVLLSGTELDSNACEPARIRMADDDRAKRLKTSESSEDCSVAIAEVAELQGRQIAELESENEILRLENAQFRGLLAKGDHTVLPVVRVVTATVDLSRVDTNIVTQISSFLGSSDELFNLALTCKSFGWRQPTSTLNWSLVEEVARQAVRSRATDAEMNSLPQYF</sequence>
<gene>
    <name evidence="2" type="ORF">THAOC_13889</name>
</gene>
<accession>K0SWB5</accession>
<protein>
    <recommendedName>
        <fullName evidence="4">F-box domain-containing protein</fullName>
    </recommendedName>
</protein>